<proteinExistence type="predicted"/>
<protein>
    <submittedName>
        <fullName evidence="1">Uncharacterized protein</fullName>
    </submittedName>
</protein>
<dbReference type="Proteomes" id="UP000256964">
    <property type="component" value="Unassembled WGS sequence"/>
</dbReference>
<evidence type="ECO:0000313" key="2">
    <source>
        <dbReference type="Proteomes" id="UP000256964"/>
    </source>
</evidence>
<sequence>MAANSVELSTPHAAFAEGLTDSADNSDQWKHVSVTLAELSAATLTYAIVVCEALECDLIIYPPVPLVQLVLPLDRVAIESCSTDARVVGLRRRTGDRPVDFRLRFDHLNEFWDFLRIVSRVESEYQILRANYVAQMGQVVDSVPSHEPSPALRVLCSYEAHRPNDERNAD</sequence>
<name>A0A371DEG5_9APHY</name>
<reference evidence="1 2" key="1">
    <citation type="journal article" date="2018" name="Biotechnol. Biofuels">
        <title>Integrative visual omics of the white-rot fungus Polyporus brumalis exposes the biotechnological potential of its oxidative enzymes for delignifying raw plant biomass.</title>
        <authorList>
            <person name="Miyauchi S."/>
            <person name="Rancon A."/>
            <person name="Drula E."/>
            <person name="Hage H."/>
            <person name="Chaduli D."/>
            <person name="Favel A."/>
            <person name="Grisel S."/>
            <person name="Henrissat B."/>
            <person name="Herpoel-Gimbert I."/>
            <person name="Ruiz-Duenas F.J."/>
            <person name="Chevret D."/>
            <person name="Hainaut M."/>
            <person name="Lin J."/>
            <person name="Wang M."/>
            <person name="Pangilinan J."/>
            <person name="Lipzen A."/>
            <person name="Lesage-Meessen L."/>
            <person name="Navarro D."/>
            <person name="Riley R."/>
            <person name="Grigoriev I.V."/>
            <person name="Zhou S."/>
            <person name="Raouche S."/>
            <person name="Rosso M.N."/>
        </authorList>
    </citation>
    <scope>NUCLEOTIDE SEQUENCE [LARGE SCALE GENOMIC DNA]</scope>
    <source>
        <strain evidence="1 2">BRFM 1820</strain>
    </source>
</reference>
<accession>A0A371DEG5</accession>
<evidence type="ECO:0000313" key="1">
    <source>
        <dbReference type="EMBL" id="RDX50951.1"/>
    </source>
</evidence>
<keyword evidence="2" id="KW-1185">Reference proteome</keyword>
<dbReference type="OrthoDB" id="2756329at2759"/>
<dbReference type="AlphaFoldDB" id="A0A371DEG5"/>
<gene>
    <name evidence="1" type="ORF">OH76DRAFT_1481998</name>
</gene>
<organism evidence="1 2">
    <name type="scientific">Lentinus brumalis</name>
    <dbReference type="NCBI Taxonomy" id="2498619"/>
    <lineage>
        <taxon>Eukaryota</taxon>
        <taxon>Fungi</taxon>
        <taxon>Dikarya</taxon>
        <taxon>Basidiomycota</taxon>
        <taxon>Agaricomycotina</taxon>
        <taxon>Agaricomycetes</taxon>
        <taxon>Polyporales</taxon>
        <taxon>Polyporaceae</taxon>
        <taxon>Lentinus</taxon>
    </lineage>
</organism>
<dbReference type="EMBL" id="KZ857397">
    <property type="protein sequence ID" value="RDX50951.1"/>
    <property type="molecule type" value="Genomic_DNA"/>
</dbReference>